<dbReference type="InterPro" id="IPR029057">
    <property type="entry name" value="PRTase-like"/>
</dbReference>
<evidence type="ECO:0000256" key="1">
    <source>
        <dbReference type="ARBA" id="ARBA00022490"/>
    </source>
</evidence>
<dbReference type="PANTHER" id="PTHR10210:SF32">
    <property type="entry name" value="RIBOSE-PHOSPHATE PYROPHOSPHOKINASE 2"/>
    <property type="match status" value="1"/>
</dbReference>
<dbReference type="InterPro" id="IPR037514">
    <property type="entry name" value="Rib-P_diPkinase_arc"/>
</dbReference>
<dbReference type="SMART" id="SM01400">
    <property type="entry name" value="Pribosyltran_N"/>
    <property type="match status" value="1"/>
</dbReference>
<evidence type="ECO:0000256" key="8">
    <source>
        <dbReference type="ARBA" id="ARBA00022842"/>
    </source>
</evidence>
<dbReference type="SUPFAM" id="SSF53271">
    <property type="entry name" value="PRTase-like"/>
    <property type="match status" value="1"/>
</dbReference>
<sequence length="315" mass="34328">MIIVGGSSSKDLAKELSTKLGCAYIRAATTKFPDGECYTRIDTESLGKDELIDDVVIVQNTYPDSNMIEMFLLQDAVKKMGAKRVILVIPYFGYARQDRIFKPGEPESAKVMAKHLGLVCDSVFTIDIHKEAILDYFDCPHKDLKAAPAIAEHFKNKKIDMVMSPDKGAKDRAKAVGEKLGLEYDYFDKTRLSGSEVKIDSDPTIDCKGKNILIVDDMISTGGTIIAAKQALKEAGAGSISVACTHGVFVNNALERLTGNAFANILCCNTLENEVSLISVADIICDALKEDVARNKKKPRGSVKGTIRGALKKEK</sequence>
<feature type="domain" description="Phosphoribosyltransferase" evidence="11">
    <location>
        <begin position="149"/>
        <end position="246"/>
    </location>
</feature>
<feature type="binding site" evidence="10">
    <location>
        <position position="191"/>
    </location>
    <ligand>
        <name>D-ribose 5-phosphate</name>
        <dbReference type="ChEBI" id="CHEBI:78346"/>
    </ligand>
</feature>
<evidence type="ECO:0000256" key="3">
    <source>
        <dbReference type="ARBA" id="ARBA00022723"/>
    </source>
</evidence>
<keyword evidence="8 10" id="KW-0460">Magnesium</keyword>
<evidence type="ECO:0000256" key="4">
    <source>
        <dbReference type="ARBA" id="ARBA00022727"/>
    </source>
</evidence>
<feature type="binding site" evidence="10">
    <location>
        <position position="216"/>
    </location>
    <ligand>
        <name>D-ribose 5-phosphate</name>
        <dbReference type="ChEBI" id="CHEBI:78346"/>
    </ligand>
</feature>
<comment type="catalytic activity">
    <reaction evidence="9 10">
        <text>D-ribose 5-phosphate + ATP = 5-phospho-alpha-D-ribose 1-diphosphate + AMP + H(+)</text>
        <dbReference type="Rhea" id="RHEA:15609"/>
        <dbReference type="ChEBI" id="CHEBI:15378"/>
        <dbReference type="ChEBI" id="CHEBI:30616"/>
        <dbReference type="ChEBI" id="CHEBI:58017"/>
        <dbReference type="ChEBI" id="CHEBI:78346"/>
        <dbReference type="ChEBI" id="CHEBI:456215"/>
        <dbReference type="EC" id="2.7.6.1"/>
    </reaction>
</comment>
<evidence type="ECO:0000256" key="2">
    <source>
        <dbReference type="ARBA" id="ARBA00022679"/>
    </source>
</evidence>
<dbReference type="PANTHER" id="PTHR10210">
    <property type="entry name" value="RIBOSE-PHOSPHATE DIPHOSPHOKINASE FAMILY MEMBER"/>
    <property type="match status" value="1"/>
</dbReference>
<dbReference type="Pfam" id="PF00156">
    <property type="entry name" value="Pribosyltran"/>
    <property type="match status" value="1"/>
</dbReference>
<dbReference type="GO" id="GO:0000287">
    <property type="term" value="F:magnesium ion binding"/>
    <property type="evidence" value="ECO:0007669"/>
    <property type="project" value="UniProtKB-UniRule"/>
</dbReference>
<dbReference type="Proteomes" id="UP000030787">
    <property type="component" value="Chromosome"/>
</dbReference>
<dbReference type="HAMAP" id="MF_00583_A">
    <property type="entry name" value="RibP_PPkinase_A"/>
    <property type="match status" value="1"/>
</dbReference>
<name>A0A0A7LI70_9ARCH</name>
<dbReference type="KEGG" id="mear:Mpt1_c13340"/>
<feature type="binding site" evidence="10">
    <location>
        <begin position="34"/>
        <end position="36"/>
    </location>
    <ligand>
        <name>ATP</name>
        <dbReference type="ChEBI" id="CHEBI:30616"/>
    </ligand>
</feature>
<dbReference type="InterPro" id="IPR000836">
    <property type="entry name" value="PRTase_dom"/>
</dbReference>
<dbReference type="EC" id="2.7.6.1" evidence="10"/>
<comment type="similarity">
    <text evidence="10">Belongs to the ribose-phosphate pyrophosphokinase family. Class III (archaeal) subfamily.</text>
</comment>
<keyword evidence="3 10" id="KW-0479">Metal-binding</keyword>
<keyword evidence="2 10" id="KW-0808">Transferase</keyword>
<keyword evidence="4 10" id="KW-0545">Nucleotide biosynthesis</keyword>
<dbReference type="STRING" id="1577791.Mpt1_c13340"/>
<evidence type="ECO:0000256" key="5">
    <source>
        <dbReference type="ARBA" id="ARBA00022741"/>
    </source>
</evidence>
<keyword evidence="6 10" id="KW-0418">Kinase</keyword>
<protein>
    <recommendedName>
        <fullName evidence="10">Ribose-phosphate pyrophosphokinase</fullName>
        <shortName evidence="10">RPPK</shortName>
        <ecNumber evidence="10">2.7.6.1</ecNumber>
    </recommendedName>
    <alternativeName>
        <fullName evidence="10">5-phospho-D-ribosyl alpha-1-diphosphate synthase</fullName>
    </alternativeName>
    <alternativeName>
        <fullName evidence="10">Phosphoribosyl diphosphate synthase</fullName>
    </alternativeName>
    <alternativeName>
        <fullName evidence="10">Phosphoribosyl pyrophosphate synthase</fullName>
        <shortName evidence="10">P-Rib-PP synthase</shortName>
        <shortName evidence="10">PRPP synthase</shortName>
        <shortName evidence="10">PRPPase</shortName>
    </alternativeName>
</protein>
<dbReference type="AlphaFoldDB" id="A0A0A7LI70"/>
<keyword evidence="5 10" id="KW-0547">Nucleotide-binding</keyword>
<gene>
    <name evidence="10 13" type="primary">prs</name>
    <name evidence="13" type="ORF">Mpt1_c13340</name>
</gene>
<evidence type="ECO:0000313" key="13">
    <source>
        <dbReference type="EMBL" id="AIZ57196.1"/>
    </source>
</evidence>
<keyword evidence="1 10" id="KW-0963">Cytoplasm</keyword>
<keyword evidence="7 10" id="KW-0067">ATP-binding</keyword>
<dbReference type="RefSeq" id="WP_048113323.1">
    <property type="nucleotide sequence ID" value="NZ_CP010070.1"/>
</dbReference>
<reference evidence="13 14" key="1">
    <citation type="journal article" date="2014" name="Appl. Environ. Microbiol.">
        <title>Comparative Genome Analysis of 'Candidatus Methanoplasma termitum' Indicates a New Mode of Energy Metabolism in the Seventh Order of Methanogens.</title>
        <authorList>
            <person name="Lang K."/>
            <person name="Schuldes J."/>
            <person name="Klingl A."/>
            <person name="Poehlein A."/>
            <person name="Daniel R."/>
            <person name="Brune A."/>
        </authorList>
    </citation>
    <scope>NUCLEOTIDE SEQUENCE [LARGE SCALE GENOMIC DNA]</scope>
    <source>
        <strain evidence="14">Mpt1</strain>
    </source>
</reference>
<dbReference type="GO" id="GO:0005737">
    <property type="term" value="C:cytoplasm"/>
    <property type="evidence" value="ECO:0007669"/>
    <property type="project" value="UniProtKB-SubCell"/>
</dbReference>
<feature type="active site" evidence="10">
    <location>
        <position position="189"/>
    </location>
</feature>
<evidence type="ECO:0000313" key="14">
    <source>
        <dbReference type="Proteomes" id="UP000030787"/>
    </source>
</evidence>
<dbReference type="GO" id="GO:0016301">
    <property type="term" value="F:kinase activity"/>
    <property type="evidence" value="ECO:0007669"/>
    <property type="project" value="UniProtKB-KW"/>
</dbReference>
<dbReference type="HOGENOM" id="CLU_033546_2_2_2"/>
<dbReference type="NCBIfam" id="NF002095">
    <property type="entry name" value="PRK00934.1"/>
    <property type="match status" value="1"/>
</dbReference>
<accession>A0A0A7LI70</accession>
<dbReference type="EMBL" id="CP010070">
    <property type="protein sequence ID" value="AIZ57196.1"/>
    <property type="molecule type" value="Genomic_DNA"/>
</dbReference>
<feature type="binding site" evidence="10">
    <location>
        <begin position="220"/>
        <end position="224"/>
    </location>
    <ligand>
        <name>D-ribose 5-phosphate</name>
        <dbReference type="ChEBI" id="CHEBI:78346"/>
    </ligand>
</feature>
<comment type="subcellular location">
    <subcellularLocation>
        <location evidence="10">Cytoplasm</location>
    </subcellularLocation>
</comment>
<dbReference type="InterPro" id="IPR029099">
    <property type="entry name" value="Pribosyltran_N"/>
</dbReference>
<feature type="binding site" evidence="10">
    <location>
        <position position="129"/>
    </location>
    <ligand>
        <name>Mg(2+)</name>
        <dbReference type="ChEBI" id="CHEBI:18420"/>
        <label>1</label>
    </ligand>
</feature>
<evidence type="ECO:0000256" key="9">
    <source>
        <dbReference type="ARBA" id="ARBA00049535"/>
    </source>
</evidence>
<organism evidence="13 14">
    <name type="scientific">Candidatus Methanoplasma termitum</name>
    <dbReference type="NCBI Taxonomy" id="1577791"/>
    <lineage>
        <taxon>Archaea</taxon>
        <taxon>Methanobacteriati</taxon>
        <taxon>Thermoplasmatota</taxon>
        <taxon>Thermoplasmata</taxon>
        <taxon>Methanomassiliicoccales</taxon>
        <taxon>Methanomassiliicoccaceae</taxon>
        <taxon>Candidatus Methanoplasma</taxon>
    </lineage>
</organism>
<dbReference type="Gene3D" id="3.40.50.2020">
    <property type="match status" value="2"/>
</dbReference>
<feature type="binding site" evidence="10">
    <location>
        <begin position="96"/>
        <end position="97"/>
    </location>
    <ligand>
        <name>ATP</name>
        <dbReference type="ChEBI" id="CHEBI:30616"/>
    </ligand>
</feature>
<dbReference type="GO" id="GO:0002189">
    <property type="term" value="C:ribose phosphate diphosphokinase complex"/>
    <property type="evidence" value="ECO:0007669"/>
    <property type="project" value="TreeGrafter"/>
</dbReference>
<dbReference type="GO" id="GO:0004749">
    <property type="term" value="F:ribose phosphate diphosphokinase activity"/>
    <property type="evidence" value="ECO:0007669"/>
    <property type="project" value="UniProtKB-UniRule"/>
</dbReference>
<comment type="cofactor">
    <cofactor evidence="10">
        <name>Mg(2+)</name>
        <dbReference type="ChEBI" id="CHEBI:18420"/>
    </cofactor>
    <text evidence="10">Binds 2 Mg(2+) ions per subunit.</text>
</comment>
<evidence type="ECO:0000256" key="7">
    <source>
        <dbReference type="ARBA" id="ARBA00022840"/>
    </source>
</evidence>
<dbReference type="InterPro" id="IPR005946">
    <property type="entry name" value="Rib-P_diPkinase"/>
</dbReference>
<keyword evidence="14" id="KW-1185">Reference proteome</keyword>
<evidence type="ECO:0000256" key="10">
    <source>
        <dbReference type="HAMAP-Rule" id="MF_00583"/>
    </source>
</evidence>
<feature type="domain" description="Ribose-phosphate pyrophosphokinase N-terminal" evidence="12">
    <location>
        <begin position="1"/>
        <end position="116"/>
    </location>
</feature>
<dbReference type="OrthoDB" id="371997at2157"/>
<dbReference type="GO" id="GO:0006164">
    <property type="term" value="P:purine nucleotide biosynthetic process"/>
    <property type="evidence" value="ECO:0007669"/>
    <property type="project" value="TreeGrafter"/>
</dbReference>
<comment type="pathway">
    <text evidence="10">Metabolic intermediate biosynthesis; 5-phospho-alpha-D-ribose 1-diphosphate biosynthesis; 5-phospho-alpha-D-ribose 1-diphosphate from D-ribose 5-phosphate (route I): step 1/1.</text>
</comment>
<feature type="binding site" evidence="10">
    <location>
        <position position="166"/>
    </location>
    <ligand>
        <name>Mg(2+)</name>
        <dbReference type="ChEBI" id="CHEBI:18420"/>
        <label>2</label>
    </ligand>
</feature>
<dbReference type="NCBIfam" id="TIGR01251">
    <property type="entry name" value="ribP_PPkin"/>
    <property type="match status" value="1"/>
</dbReference>
<evidence type="ECO:0000259" key="11">
    <source>
        <dbReference type="Pfam" id="PF00156"/>
    </source>
</evidence>
<dbReference type="CDD" id="cd06223">
    <property type="entry name" value="PRTases_typeI"/>
    <property type="match status" value="1"/>
</dbReference>
<evidence type="ECO:0000259" key="12">
    <source>
        <dbReference type="Pfam" id="PF13793"/>
    </source>
</evidence>
<dbReference type="GO" id="GO:0005524">
    <property type="term" value="F:ATP binding"/>
    <property type="evidence" value="ECO:0007669"/>
    <property type="project" value="UniProtKB-KW"/>
</dbReference>
<evidence type="ECO:0000256" key="6">
    <source>
        <dbReference type="ARBA" id="ARBA00022777"/>
    </source>
</evidence>
<dbReference type="Pfam" id="PF13793">
    <property type="entry name" value="Pribosyltran_N"/>
    <property type="match status" value="1"/>
</dbReference>
<proteinExistence type="inferred from homology"/>
<comment type="function">
    <text evidence="10">Involved in the biosynthesis of the central metabolite phospho-alpha-D-ribosyl-1-pyrophosphate (PRPP) via the transfer of pyrophosphoryl group from ATP to 1-hydroxyl of ribose-5-phosphate (Rib-5-P).</text>
</comment>
<dbReference type="GO" id="GO:0006015">
    <property type="term" value="P:5-phosphoribose 1-diphosphate biosynthetic process"/>
    <property type="evidence" value="ECO:0007669"/>
    <property type="project" value="UniProtKB-UniRule"/>
</dbReference>
<dbReference type="UniPathway" id="UPA00087">
    <property type="reaction ID" value="UER00172"/>
</dbReference>
<dbReference type="GeneID" id="24818994"/>
<dbReference type="FunFam" id="3.40.50.2020:FF:000007">
    <property type="entry name" value="Ribose-phosphate pyrophosphokinase"/>
    <property type="match status" value="1"/>
</dbReference>